<organism evidence="1 2">
    <name type="scientific">Paraburkholderia rhizosphaerae</name>
    <dbReference type="NCBI Taxonomy" id="480658"/>
    <lineage>
        <taxon>Bacteria</taxon>
        <taxon>Pseudomonadati</taxon>
        <taxon>Pseudomonadota</taxon>
        <taxon>Betaproteobacteria</taxon>
        <taxon>Burkholderiales</taxon>
        <taxon>Burkholderiaceae</taxon>
        <taxon>Paraburkholderia</taxon>
    </lineage>
</organism>
<keyword evidence="2" id="KW-1185">Reference proteome</keyword>
<dbReference type="AlphaFoldDB" id="A0A4R8LRT3"/>
<evidence type="ECO:0008006" key="3">
    <source>
        <dbReference type="Google" id="ProtNLM"/>
    </source>
</evidence>
<accession>A0A4R8LRT3</accession>
<sequence>MASIIEMVIVLVAAAALTVQGIREDIAHKRAQLLAVEGQNEQVINDALSQWVTDNFAALLDQFTQSGSPDLTPPTLDELFTKGNLKQPHRNGPFWGGQYTINMSMVPAGCTQEAGNCHVSYVLYPSLPLTKGGVADVAGAAQVALAGGNSFGFSKVQNASVISGLNGAWTATNPLGNLPAVILATNGPGSDGDSVWIARDGHLTWTGSQNVNGVDLHNVGNIDAQGTIAAPTVAASNVAVSNAVRSPGTLFIQNEAGTAPAAADMGTATLHGPLQLANTGVPRAPCTPPAVVGNSDGSGQVLTCQGGQLMPVGGQWQLMQQIVVSHGSFVAAPVCSAGGVPKIFLAAQNFSIDFTGTVNFGASTGNGPWLISITDGTTSSGIPGAQAVASVYCDY</sequence>
<evidence type="ECO:0000313" key="1">
    <source>
        <dbReference type="EMBL" id="TDY48273.1"/>
    </source>
</evidence>
<proteinExistence type="predicted"/>
<evidence type="ECO:0000313" key="2">
    <source>
        <dbReference type="Proteomes" id="UP000295509"/>
    </source>
</evidence>
<dbReference type="Proteomes" id="UP000295509">
    <property type="component" value="Unassembled WGS sequence"/>
</dbReference>
<reference evidence="1 2" key="1">
    <citation type="submission" date="2019-03" db="EMBL/GenBank/DDBJ databases">
        <title>Genomic Encyclopedia of Type Strains, Phase III (KMG-III): the genomes of soil and plant-associated and newly described type strains.</title>
        <authorList>
            <person name="Whitman W."/>
        </authorList>
    </citation>
    <scope>NUCLEOTIDE SEQUENCE [LARGE SCALE GENOMIC DNA]</scope>
    <source>
        <strain evidence="1 2">LMG 29544</strain>
    </source>
</reference>
<protein>
    <recommendedName>
        <fullName evidence="3">Shufflon protein</fullName>
    </recommendedName>
</protein>
<name>A0A4R8LRT3_9BURK</name>
<dbReference type="EMBL" id="SORE01000011">
    <property type="protein sequence ID" value="TDY48273.1"/>
    <property type="molecule type" value="Genomic_DNA"/>
</dbReference>
<comment type="caution">
    <text evidence="1">The sequence shown here is derived from an EMBL/GenBank/DDBJ whole genome shotgun (WGS) entry which is preliminary data.</text>
</comment>
<gene>
    <name evidence="1" type="ORF">BX592_111208</name>
</gene>
<dbReference type="RefSeq" id="WP_134192893.1">
    <property type="nucleotide sequence ID" value="NZ_JBHLUW010000061.1"/>
</dbReference>
<dbReference type="OrthoDB" id="9071880at2"/>